<dbReference type="InterPro" id="IPR036388">
    <property type="entry name" value="WH-like_DNA-bd_sf"/>
</dbReference>
<dbReference type="InterPro" id="IPR007627">
    <property type="entry name" value="RNA_pol_sigma70_r2"/>
</dbReference>
<dbReference type="Pfam" id="PF04542">
    <property type="entry name" value="Sigma70_r2"/>
    <property type="match status" value="1"/>
</dbReference>
<dbReference type="Gene3D" id="1.10.10.10">
    <property type="entry name" value="Winged helix-like DNA-binding domain superfamily/Winged helix DNA-binding domain"/>
    <property type="match status" value="1"/>
</dbReference>
<dbReference type="InterPro" id="IPR013325">
    <property type="entry name" value="RNA_pol_sigma_r2"/>
</dbReference>
<keyword evidence="4" id="KW-0804">Transcription</keyword>
<dbReference type="EMBL" id="JBHTMY010000004">
    <property type="protein sequence ID" value="MFD1316894.1"/>
    <property type="molecule type" value="Genomic_DNA"/>
</dbReference>
<dbReference type="SUPFAM" id="SSF88946">
    <property type="entry name" value="Sigma2 domain of RNA polymerase sigma factors"/>
    <property type="match status" value="1"/>
</dbReference>
<accession>A0ABW3Y811</accession>
<keyword evidence="3" id="KW-0731">Sigma factor</keyword>
<comment type="similarity">
    <text evidence="1">Belongs to the sigma-70 factor family. ECF subfamily.</text>
</comment>
<evidence type="ECO:0000256" key="1">
    <source>
        <dbReference type="ARBA" id="ARBA00010641"/>
    </source>
</evidence>
<keyword evidence="8" id="KW-1185">Reference proteome</keyword>
<evidence type="ECO:0000256" key="4">
    <source>
        <dbReference type="ARBA" id="ARBA00023163"/>
    </source>
</evidence>
<dbReference type="NCBIfam" id="TIGR02937">
    <property type="entry name" value="sigma70-ECF"/>
    <property type="match status" value="1"/>
</dbReference>
<dbReference type="Pfam" id="PF08281">
    <property type="entry name" value="Sigma70_r4_2"/>
    <property type="match status" value="1"/>
</dbReference>
<evidence type="ECO:0000313" key="8">
    <source>
        <dbReference type="Proteomes" id="UP001597201"/>
    </source>
</evidence>
<dbReference type="InterPro" id="IPR013249">
    <property type="entry name" value="RNA_pol_sigma70_r4_t2"/>
</dbReference>
<dbReference type="InterPro" id="IPR013324">
    <property type="entry name" value="RNA_pol_sigma_r3/r4-like"/>
</dbReference>
<proteinExistence type="inferred from homology"/>
<dbReference type="Gene3D" id="1.10.1740.10">
    <property type="match status" value="1"/>
</dbReference>
<dbReference type="SUPFAM" id="SSF88659">
    <property type="entry name" value="Sigma3 and sigma4 domains of RNA polymerase sigma factors"/>
    <property type="match status" value="1"/>
</dbReference>
<keyword evidence="2" id="KW-0805">Transcription regulation</keyword>
<dbReference type="CDD" id="cd06171">
    <property type="entry name" value="Sigma70_r4"/>
    <property type="match status" value="1"/>
</dbReference>
<sequence length="187" mass="22075">MKEKEQLTEVIQRAKQGDQNAYTTLLNTYWKDVYRFQFSKSNNEDEAEDITIKSFAKAFDKIQTFDETYSFKNWLITISANIFVDHIRSQKGETVSMNKEKHRLLGIIDEEPSPADLLIQEQNLLQLKHYIQQLKPHYQQVIHLRYFQDLSYKEISVVLNEPLSNVKVRLLRAKKILSEIILSKDLP</sequence>
<evidence type="ECO:0000256" key="3">
    <source>
        <dbReference type="ARBA" id="ARBA00023082"/>
    </source>
</evidence>
<feature type="domain" description="RNA polymerase sigma factor 70 region 4 type 2" evidence="6">
    <location>
        <begin position="125"/>
        <end position="176"/>
    </location>
</feature>
<protein>
    <submittedName>
        <fullName evidence="7">RNA polymerase sigma factor</fullName>
    </submittedName>
</protein>
<organism evidence="7 8">
    <name type="scientific">Namhaeicola litoreus</name>
    <dbReference type="NCBI Taxonomy" id="1052145"/>
    <lineage>
        <taxon>Bacteria</taxon>
        <taxon>Pseudomonadati</taxon>
        <taxon>Bacteroidota</taxon>
        <taxon>Flavobacteriia</taxon>
        <taxon>Flavobacteriales</taxon>
        <taxon>Flavobacteriaceae</taxon>
        <taxon>Namhaeicola</taxon>
    </lineage>
</organism>
<name>A0ABW3Y811_9FLAO</name>
<gene>
    <name evidence="7" type="ORF">ACFQ39_14805</name>
</gene>
<dbReference type="InterPro" id="IPR014284">
    <property type="entry name" value="RNA_pol_sigma-70_dom"/>
</dbReference>
<feature type="domain" description="RNA polymerase sigma-70 region 2" evidence="5">
    <location>
        <begin position="27"/>
        <end position="91"/>
    </location>
</feature>
<reference evidence="8" key="1">
    <citation type="journal article" date="2019" name="Int. J. Syst. Evol. Microbiol.">
        <title>The Global Catalogue of Microorganisms (GCM) 10K type strain sequencing project: providing services to taxonomists for standard genome sequencing and annotation.</title>
        <authorList>
            <consortium name="The Broad Institute Genomics Platform"/>
            <consortium name="The Broad Institute Genome Sequencing Center for Infectious Disease"/>
            <person name="Wu L."/>
            <person name="Ma J."/>
        </authorList>
    </citation>
    <scope>NUCLEOTIDE SEQUENCE [LARGE SCALE GENOMIC DNA]</scope>
    <source>
        <strain evidence="8">CCUG 61485</strain>
    </source>
</reference>
<evidence type="ECO:0000259" key="6">
    <source>
        <dbReference type="Pfam" id="PF08281"/>
    </source>
</evidence>
<comment type="caution">
    <text evidence="7">The sequence shown here is derived from an EMBL/GenBank/DDBJ whole genome shotgun (WGS) entry which is preliminary data.</text>
</comment>
<dbReference type="PANTHER" id="PTHR43133:SF51">
    <property type="entry name" value="RNA POLYMERASE SIGMA FACTOR"/>
    <property type="match status" value="1"/>
</dbReference>
<dbReference type="PANTHER" id="PTHR43133">
    <property type="entry name" value="RNA POLYMERASE ECF-TYPE SIGMA FACTO"/>
    <property type="match status" value="1"/>
</dbReference>
<evidence type="ECO:0000313" key="7">
    <source>
        <dbReference type="EMBL" id="MFD1316894.1"/>
    </source>
</evidence>
<dbReference type="InterPro" id="IPR039425">
    <property type="entry name" value="RNA_pol_sigma-70-like"/>
</dbReference>
<dbReference type="Proteomes" id="UP001597201">
    <property type="component" value="Unassembled WGS sequence"/>
</dbReference>
<evidence type="ECO:0000256" key="2">
    <source>
        <dbReference type="ARBA" id="ARBA00023015"/>
    </source>
</evidence>
<evidence type="ECO:0000259" key="5">
    <source>
        <dbReference type="Pfam" id="PF04542"/>
    </source>
</evidence>
<dbReference type="RefSeq" id="WP_377180383.1">
    <property type="nucleotide sequence ID" value="NZ_JBHTMY010000004.1"/>
</dbReference>